<proteinExistence type="inferred from homology"/>
<evidence type="ECO:0000313" key="8">
    <source>
        <dbReference type="EMBL" id="MCD2421861.1"/>
    </source>
</evidence>
<feature type="domain" description="SusD-like N-terminal" evidence="7">
    <location>
        <begin position="112"/>
        <end position="205"/>
    </location>
</feature>
<organism evidence="8 9">
    <name type="scientific">Niabella pedocola</name>
    <dbReference type="NCBI Taxonomy" id="1752077"/>
    <lineage>
        <taxon>Bacteria</taxon>
        <taxon>Pseudomonadati</taxon>
        <taxon>Bacteroidota</taxon>
        <taxon>Chitinophagia</taxon>
        <taxon>Chitinophagales</taxon>
        <taxon>Chitinophagaceae</taxon>
        <taxon>Niabella</taxon>
    </lineage>
</organism>
<comment type="subcellular location">
    <subcellularLocation>
        <location evidence="1">Cell outer membrane</location>
    </subcellularLocation>
</comment>
<keyword evidence="4" id="KW-0472">Membrane</keyword>
<dbReference type="Pfam" id="PF14322">
    <property type="entry name" value="SusD-like_3"/>
    <property type="match status" value="1"/>
</dbReference>
<evidence type="ECO:0000256" key="3">
    <source>
        <dbReference type="ARBA" id="ARBA00022729"/>
    </source>
</evidence>
<evidence type="ECO:0000259" key="6">
    <source>
        <dbReference type="Pfam" id="PF07980"/>
    </source>
</evidence>
<evidence type="ECO:0000313" key="9">
    <source>
        <dbReference type="Proteomes" id="UP001199816"/>
    </source>
</evidence>
<evidence type="ECO:0000256" key="1">
    <source>
        <dbReference type="ARBA" id="ARBA00004442"/>
    </source>
</evidence>
<dbReference type="Pfam" id="PF07980">
    <property type="entry name" value="SusD_RagB"/>
    <property type="match status" value="1"/>
</dbReference>
<evidence type="ECO:0000256" key="5">
    <source>
        <dbReference type="ARBA" id="ARBA00023237"/>
    </source>
</evidence>
<reference evidence="8 9" key="1">
    <citation type="submission" date="2021-11" db="EMBL/GenBank/DDBJ databases">
        <title>Genomic of Niabella pedocola.</title>
        <authorList>
            <person name="Wu T."/>
        </authorList>
    </citation>
    <scope>NUCLEOTIDE SEQUENCE [LARGE SCALE GENOMIC DNA]</scope>
    <source>
        <strain evidence="8 9">JCM 31011</strain>
    </source>
</reference>
<evidence type="ECO:0000259" key="7">
    <source>
        <dbReference type="Pfam" id="PF14322"/>
    </source>
</evidence>
<evidence type="ECO:0000256" key="2">
    <source>
        <dbReference type="ARBA" id="ARBA00006275"/>
    </source>
</evidence>
<dbReference type="InterPro" id="IPR011990">
    <property type="entry name" value="TPR-like_helical_dom_sf"/>
</dbReference>
<dbReference type="Gene3D" id="1.25.40.390">
    <property type="match status" value="1"/>
</dbReference>
<dbReference type="PROSITE" id="PS51257">
    <property type="entry name" value="PROKAR_LIPOPROTEIN"/>
    <property type="match status" value="1"/>
</dbReference>
<name>A0ABS8PLH2_9BACT</name>
<dbReference type="InterPro" id="IPR033985">
    <property type="entry name" value="SusD-like_N"/>
</dbReference>
<keyword evidence="5" id="KW-0998">Cell outer membrane</keyword>
<dbReference type="EMBL" id="JAJNEC010000003">
    <property type="protein sequence ID" value="MCD2421861.1"/>
    <property type="molecule type" value="Genomic_DNA"/>
</dbReference>
<dbReference type="RefSeq" id="WP_231002762.1">
    <property type="nucleotide sequence ID" value="NZ_JAJNEC010000003.1"/>
</dbReference>
<sequence length="643" mass="71558">MKRSILYLLPVLAILAGSCSKDFLNRRPVDSVTDATAFISYANFQTYTWSLYDYFSGYGGTGSALPPYFTSQELNSDNYQVSAGTNSLYITGTKAIPVQAGGATGALQIAGWNFAYLRSVNVMLDHIDQSSMAQPDKDHWRSVGYFFRALRYYDLLAAFGDVPWLEHAININDSTVLYASRSSRDSVAQHILNDLVWAEAHIKADEDGPNTINVHCIRALLSRFGLFEGTWRKYHNLAGAGTYLQACTTYSQKLMNDFTSVLPSYDDVYNNEDLMKKPGIILFKQYVSGMLINTSTATTHHTARFITTGNSGSIACPTNDMVESYLCSDGFPVSTSTGYHGDSVYSAFRNRDRRLYFTVCPPYRVTMTANPAYGWAQPWVTFDTVKTPSSNYNEFIRLMNGLAAGTVSKAKTLPLVSWAPAPGNVIPQIPHFAGYIKSLNNLIYDNGANGISGQAGNILGYKDWKLYNRLSLDASNGSSNDCPLFRIEEVWLNYAEAMFELGQFTQGVADATINKLRPRAGLPNMNVAQINGTFDTKRDPDVDAVLWEIRRERRVELMGDGFRFNDIKRWAKGAYMNKVVLGARMRVADYPSGVTFDASTGTTYRNVKSLFAATAGWNDKFYLEPVPTQEMVTNPALKQTDGW</sequence>
<accession>A0ABS8PLH2</accession>
<comment type="caution">
    <text evidence="8">The sequence shown here is derived from an EMBL/GenBank/DDBJ whole genome shotgun (WGS) entry which is preliminary data.</text>
</comment>
<dbReference type="Proteomes" id="UP001199816">
    <property type="component" value="Unassembled WGS sequence"/>
</dbReference>
<comment type="similarity">
    <text evidence="2">Belongs to the SusD family.</text>
</comment>
<feature type="domain" description="RagB/SusD" evidence="6">
    <location>
        <begin position="280"/>
        <end position="643"/>
    </location>
</feature>
<dbReference type="SUPFAM" id="SSF48452">
    <property type="entry name" value="TPR-like"/>
    <property type="match status" value="1"/>
</dbReference>
<keyword evidence="9" id="KW-1185">Reference proteome</keyword>
<evidence type="ECO:0000256" key="4">
    <source>
        <dbReference type="ARBA" id="ARBA00023136"/>
    </source>
</evidence>
<keyword evidence="3" id="KW-0732">Signal</keyword>
<protein>
    <submittedName>
        <fullName evidence="8">RagB/SusD family nutrient uptake outer membrane protein</fullName>
    </submittedName>
</protein>
<dbReference type="InterPro" id="IPR012944">
    <property type="entry name" value="SusD_RagB_dom"/>
</dbReference>
<gene>
    <name evidence="8" type="ORF">LQ567_03750</name>
</gene>